<dbReference type="InterPro" id="IPR000618">
    <property type="entry name" value="Insect_cuticle"/>
</dbReference>
<name>A0AAV2QCX4_MEGNR</name>
<proteinExistence type="predicted"/>
<dbReference type="PANTHER" id="PTHR12236:SF79">
    <property type="entry name" value="CUTICULAR PROTEIN 50CB-RELATED"/>
    <property type="match status" value="1"/>
</dbReference>
<evidence type="ECO:0000256" key="1">
    <source>
        <dbReference type="ARBA" id="ARBA00022460"/>
    </source>
</evidence>
<accession>A0AAV2QCX4</accession>
<dbReference type="InterPro" id="IPR051217">
    <property type="entry name" value="Insect_Cuticle_Struc_Prot"/>
</dbReference>
<dbReference type="PANTHER" id="PTHR12236">
    <property type="entry name" value="STRUCTURAL CONTITUENT OF CUTICLE"/>
    <property type="match status" value="1"/>
</dbReference>
<feature type="region of interest" description="Disordered" evidence="3">
    <location>
        <begin position="37"/>
        <end position="57"/>
    </location>
</feature>
<evidence type="ECO:0000313" key="5">
    <source>
        <dbReference type="Proteomes" id="UP001497623"/>
    </source>
</evidence>
<reference evidence="4 5" key="1">
    <citation type="submission" date="2024-05" db="EMBL/GenBank/DDBJ databases">
        <authorList>
            <person name="Wallberg A."/>
        </authorList>
    </citation>
    <scope>NUCLEOTIDE SEQUENCE [LARGE SCALE GENOMIC DNA]</scope>
</reference>
<keyword evidence="5" id="KW-1185">Reference proteome</keyword>
<feature type="non-terminal residue" evidence="4">
    <location>
        <position position="1"/>
    </location>
</feature>
<gene>
    <name evidence="4" type="ORF">MNOR_LOCUS11424</name>
</gene>
<evidence type="ECO:0000256" key="3">
    <source>
        <dbReference type="SAM" id="MobiDB-lite"/>
    </source>
</evidence>
<organism evidence="4 5">
    <name type="scientific">Meganyctiphanes norvegica</name>
    <name type="common">Northern krill</name>
    <name type="synonym">Thysanopoda norvegica</name>
    <dbReference type="NCBI Taxonomy" id="48144"/>
    <lineage>
        <taxon>Eukaryota</taxon>
        <taxon>Metazoa</taxon>
        <taxon>Ecdysozoa</taxon>
        <taxon>Arthropoda</taxon>
        <taxon>Crustacea</taxon>
        <taxon>Multicrustacea</taxon>
        <taxon>Malacostraca</taxon>
        <taxon>Eumalacostraca</taxon>
        <taxon>Eucarida</taxon>
        <taxon>Euphausiacea</taxon>
        <taxon>Euphausiidae</taxon>
        <taxon>Meganyctiphanes</taxon>
    </lineage>
</organism>
<keyword evidence="1 2" id="KW-0193">Cuticle</keyword>
<dbReference type="PROSITE" id="PS51155">
    <property type="entry name" value="CHIT_BIND_RR_2"/>
    <property type="match status" value="1"/>
</dbReference>
<dbReference type="GO" id="GO:0042302">
    <property type="term" value="F:structural constituent of cuticle"/>
    <property type="evidence" value="ECO:0007669"/>
    <property type="project" value="UniProtKB-UniRule"/>
</dbReference>
<dbReference type="GO" id="GO:0005615">
    <property type="term" value="C:extracellular space"/>
    <property type="evidence" value="ECO:0007669"/>
    <property type="project" value="TreeGrafter"/>
</dbReference>
<evidence type="ECO:0008006" key="6">
    <source>
        <dbReference type="Google" id="ProtNLM"/>
    </source>
</evidence>
<protein>
    <recommendedName>
        <fullName evidence="6">Pro-resilin</fullName>
    </recommendedName>
</protein>
<comment type="caution">
    <text evidence="4">The sequence shown here is derived from an EMBL/GenBank/DDBJ whole genome shotgun (WGS) entry which is preliminary data.</text>
</comment>
<evidence type="ECO:0000256" key="2">
    <source>
        <dbReference type="PROSITE-ProRule" id="PRU00497"/>
    </source>
</evidence>
<dbReference type="Proteomes" id="UP001497623">
    <property type="component" value="Unassembled WGS sequence"/>
</dbReference>
<dbReference type="GO" id="GO:0031012">
    <property type="term" value="C:extracellular matrix"/>
    <property type="evidence" value="ECO:0007669"/>
    <property type="project" value="TreeGrafter"/>
</dbReference>
<dbReference type="Pfam" id="PF00379">
    <property type="entry name" value="Chitin_bind_4"/>
    <property type="match status" value="1"/>
</dbReference>
<dbReference type="EMBL" id="CAXKWB010006003">
    <property type="protein sequence ID" value="CAL4080929.1"/>
    <property type="molecule type" value="Genomic_DNA"/>
</dbReference>
<dbReference type="AlphaFoldDB" id="A0AAV2QCX4"/>
<evidence type="ECO:0000313" key="4">
    <source>
        <dbReference type="EMBL" id="CAL4080929.1"/>
    </source>
</evidence>
<sequence length="117" mass="13431">KNTKNDSYKISSENKETKVIDAELRRESETFYEVPVGSEETDKYGLSSENPPSEDAPYDFEWAIVDSESGNSFSHVESRDSRSMQGQYRVLLPDGRTQVVRFYDDGNGYHADVTYER</sequence>